<evidence type="ECO:0000313" key="1">
    <source>
        <dbReference type="EMBL" id="MBW87340.1"/>
    </source>
</evidence>
<organism evidence="1">
    <name type="scientific">Rhizophora mucronata</name>
    <name type="common">Asiatic mangrove</name>
    <dbReference type="NCBI Taxonomy" id="61149"/>
    <lineage>
        <taxon>Eukaryota</taxon>
        <taxon>Viridiplantae</taxon>
        <taxon>Streptophyta</taxon>
        <taxon>Embryophyta</taxon>
        <taxon>Tracheophyta</taxon>
        <taxon>Spermatophyta</taxon>
        <taxon>Magnoliopsida</taxon>
        <taxon>eudicotyledons</taxon>
        <taxon>Gunneridae</taxon>
        <taxon>Pentapetalae</taxon>
        <taxon>rosids</taxon>
        <taxon>fabids</taxon>
        <taxon>Malpighiales</taxon>
        <taxon>Rhizophoraceae</taxon>
        <taxon>Rhizophora</taxon>
    </lineage>
</organism>
<dbReference type="AlphaFoldDB" id="A0A2P2J1M7"/>
<name>A0A2P2J1M7_RHIMU</name>
<protein>
    <submittedName>
        <fullName evidence="1">Uncharacterized protein</fullName>
    </submittedName>
</protein>
<dbReference type="EMBL" id="GGEC01006857">
    <property type="protein sequence ID" value="MBW87340.1"/>
    <property type="molecule type" value="Transcribed_RNA"/>
</dbReference>
<accession>A0A2P2J1M7</accession>
<proteinExistence type="predicted"/>
<reference evidence="1" key="1">
    <citation type="submission" date="2018-02" db="EMBL/GenBank/DDBJ databases">
        <title>Rhizophora mucronata_Transcriptome.</title>
        <authorList>
            <person name="Meera S.P."/>
            <person name="Sreeshan A."/>
            <person name="Augustine A."/>
        </authorList>
    </citation>
    <scope>NUCLEOTIDE SEQUENCE</scope>
    <source>
        <tissue evidence="1">Leaf</tissue>
    </source>
</reference>
<sequence length="32" mass="3923">MPRRISRVEIWLKNKKQEREKGIFPTARQRLG</sequence>